<comment type="similarity">
    <text evidence="2 9">Belongs to the G-protein coupled receptor 1 family.</text>
</comment>
<dbReference type="Pfam" id="PF00001">
    <property type="entry name" value="7tm_1"/>
    <property type="match status" value="1"/>
</dbReference>
<evidence type="ECO:0000259" key="11">
    <source>
        <dbReference type="PROSITE" id="PS50262"/>
    </source>
</evidence>
<dbReference type="AlphaFoldDB" id="H2CY28"/>
<protein>
    <submittedName>
        <fullName evidence="12">Pheromone biosynthesis activating neuropeptide receptor isoform B</fullName>
    </submittedName>
</protein>
<accession>H2CY28</accession>
<feature type="transmembrane region" description="Helical" evidence="10">
    <location>
        <begin position="76"/>
        <end position="95"/>
    </location>
</feature>
<proteinExistence type="evidence at transcript level"/>
<evidence type="ECO:0000256" key="10">
    <source>
        <dbReference type="SAM" id="Phobius"/>
    </source>
</evidence>
<feature type="domain" description="G-protein coupled receptors family 1 profile" evidence="11">
    <location>
        <begin position="56"/>
        <end position="330"/>
    </location>
</feature>
<feature type="transmembrane region" description="Helical" evidence="10">
    <location>
        <begin position="304"/>
        <end position="329"/>
    </location>
</feature>
<feature type="transmembrane region" description="Helical" evidence="10">
    <location>
        <begin position="205"/>
        <end position="227"/>
    </location>
</feature>
<dbReference type="Gene3D" id="1.20.1070.10">
    <property type="entry name" value="Rhodopsin 7-helix transmembrane proteins"/>
    <property type="match status" value="1"/>
</dbReference>
<evidence type="ECO:0000256" key="2">
    <source>
        <dbReference type="ARBA" id="ARBA00010663"/>
    </source>
</evidence>
<name>H2CY28_MYTSE</name>
<keyword evidence="3 9" id="KW-0812">Transmembrane</keyword>
<keyword evidence="6 10" id="KW-0472">Membrane</keyword>
<evidence type="ECO:0000256" key="6">
    <source>
        <dbReference type="ARBA" id="ARBA00023136"/>
    </source>
</evidence>
<evidence type="ECO:0000256" key="4">
    <source>
        <dbReference type="ARBA" id="ARBA00022989"/>
    </source>
</evidence>
<dbReference type="InterPro" id="IPR017452">
    <property type="entry name" value="GPCR_Rhodpsn_7TM"/>
</dbReference>
<keyword evidence="4 10" id="KW-1133">Transmembrane helix</keyword>
<feature type="transmembrane region" description="Helical" evidence="10">
    <location>
        <begin position="266"/>
        <end position="284"/>
    </location>
</feature>
<dbReference type="PROSITE" id="PS00237">
    <property type="entry name" value="G_PROTEIN_RECEP_F1_1"/>
    <property type="match status" value="1"/>
</dbReference>
<dbReference type="GO" id="GO:0008188">
    <property type="term" value="F:neuropeptide receptor activity"/>
    <property type="evidence" value="ECO:0007669"/>
    <property type="project" value="TreeGrafter"/>
</dbReference>
<dbReference type="GO" id="GO:0005886">
    <property type="term" value="C:plasma membrane"/>
    <property type="evidence" value="ECO:0007669"/>
    <property type="project" value="TreeGrafter"/>
</dbReference>
<keyword evidence="7 9" id="KW-0675">Receptor</keyword>
<feature type="transmembrane region" description="Helical" evidence="10">
    <location>
        <begin position="44"/>
        <end position="64"/>
    </location>
</feature>
<organism evidence="12">
    <name type="scientific">Mythimna separata</name>
    <name type="common">Oriental armyworm</name>
    <name type="synonym">Pseudaletia separata</name>
    <dbReference type="NCBI Taxonomy" id="271217"/>
    <lineage>
        <taxon>Eukaryota</taxon>
        <taxon>Metazoa</taxon>
        <taxon>Ecdysozoa</taxon>
        <taxon>Arthropoda</taxon>
        <taxon>Hexapoda</taxon>
        <taxon>Insecta</taxon>
        <taxon>Pterygota</taxon>
        <taxon>Neoptera</taxon>
        <taxon>Endopterygota</taxon>
        <taxon>Lepidoptera</taxon>
        <taxon>Glossata</taxon>
        <taxon>Ditrysia</taxon>
        <taxon>Noctuoidea</taxon>
        <taxon>Noctuidae</taxon>
        <taxon>Noctuinae</taxon>
        <taxon>Hadenini</taxon>
        <taxon>Mythimna</taxon>
    </lineage>
</organism>
<feature type="transmembrane region" description="Helical" evidence="10">
    <location>
        <begin position="157"/>
        <end position="185"/>
    </location>
</feature>
<evidence type="ECO:0000256" key="8">
    <source>
        <dbReference type="ARBA" id="ARBA00023224"/>
    </source>
</evidence>
<dbReference type="PANTHER" id="PTHR24243">
    <property type="entry name" value="G-PROTEIN COUPLED RECEPTOR"/>
    <property type="match status" value="1"/>
</dbReference>
<evidence type="ECO:0000256" key="7">
    <source>
        <dbReference type="ARBA" id="ARBA00023170"/>
    </source>
</evidence>
<dbReference type="PROSITE" id="PS50262">
    <property type="entry name" value="G_PROTEIN_RECEP_F1_2"/>
    <property type="match status" value="1"/>
</dbReference>
<evidence type="ECO:0000256" key="3">
    <source>
        <dbReference type="ARBA" id="ARBA00022692"/>
    </source>
</evidence>
<reference evidence="12" key="1">
    <citation type="journal article" date="2012" name="Front. Endocrinol.">
        <title>Re-Evaluation of the PBAN Receptor Molecule: Characterization of PBANR Variants Expressed in the Pheromone Glands of Moths.</title>
        <authorList>
            <person name="Lee J.M."/>
            <person name="Hull J.J."/>
            <person name="Kawai T."/>
            <person name="Goto C."/>
            <person name="Kurihara M."/>
            <person name="Tanokura M."/>
            <person name="Nagata K."/>
            <person name="Nagasawa H."/>
            <person name="Matsumoto S."/>
        </authorList>
    </citation>
    <scope>NUCLEOTIDE SEQUENCE</scope>
    <source>
        <tissue evidence="12">Pheromone gland</tissue>
    </source>
</reference>
<dbReference type="PANTHER" id="PTHR24243:SF208">
    <property type="entry name" value="PYROKININ-1 RECEPTOR"/>
    <property type="match status" value="1"/>
</dbReference>
<dbReference type="SUPFAM" id="SSF81321">
    <property type="entry name" value="Family A G protein-coupled receptor-like"/>
    <property type="match status" value="1"/>
</dbReference>
<evidence type="ECO:0000313" key="12">
    <source>
        <dbReference type="EMBL" id="AEX15645.1"/>
    </source>
</evidence>
<sequence length="476" mass="52936">MTLPAPPSIDEYEDPFVMNTTNVTSHPAAYDEQYALDLVVPLTVTYVIIFVAGILGNTSTCVVIARNRSMHTATNFYLFSLAISDLILLVCGLPFEVHRLWNPDTYPLGEAHCIAIGLASETSANATVLTITAFTVERYIAICRPFMSHTMSKLSRAVRFIIAIWVCALCTAVPQAMQFGIVSYVDNGQNVSACTVKGVGVHQVFVISSFVFFVVPMSMISVLYALIGIKLRTSRVLHPVKKLSVDSNERASGQMQYRNGASQRRVIRMLVAVALSFFICWAPFHVQRLLAIYGKSLEHPSDTFYLVYIVLTFLSGVLYFLSTAINPFLYNIMSNKFRNAFKVTLATWCGRGGPRMGRTYSALLASQRLRAGGRGLRRRARDPRLRRLSTATTQLYDAPPRAQCYNGRDLPTVNESPSGNGHWARAWRLRIHDPSDSVDSPRSISNSSLREVDDELTGEELATYMYHVNCNIGGLT</sequence>
<evidence type="ECO:0000256" key="1">
    <source>
        <dbReference type="ARBA" id="ARBA00004141"/>
    </source>
</evidence>
<dbReference type="SMART" id="SM01381">
    <property type="entry name" value="7TM_GPCR_Srsx"/>
    <property type="match status" value="1"/>
</dbReference>
<evidence type="ECO:0000256" key="5">
    <source>
        <dbReference type="ARBA" id="ARBA00023040"/>
    </source>
</evidence>
<evidence type="ECO:0000256" key="9">
    <source>
        <dbReference type="RuleBase" id="RU000688"/>
    </source>
</evidence>
<keyword evidence="5 9" id="KW-0297">G-protein coupled receptor</keyword>
<comment type="subcellular location">
    <subcellularLocation>
        <location evidence="1">Membrane</location>
        <topology evidence="1">Multi-pass membrane protein</topology>
    </subcellularLocation>
</comment>
<dbReference type="InterPro" id="IPR000276">
    <property type="entry name" value="GPCR_Rhodpsn"/>
</dbReference>
<keyword evidence="8 9" id="KW-0807">Transducer</keyword>
<feature type="transmembrane region" description="Helical" evidence="10">
    <location>
        <begin position="115"/>
        <end position="136"/>
    </location>
</feature>
<dbReference type="PRINTS" id="PR00237">
    <property type="entry name" value="GPCRRHODOPSN"/>
</dbReference>
<dbReference type="EMBL" id="JN228356">
    <property type="protein sequence ID" value="AEX15645.1"/>
    <property type="molecule type" value="mRNA"/>
</dbReference>